<evidence type="ECO:0000313" key="1">
    <source>
        <dbReference type="EMBL" id="TCZ63416.1"/>
    </source>
</evidence>
<keyword evidence="2" id="KW-1185">Reference proteome</keyword>
<dbReference type="PROSITE" id="PS51257">
    <property type="entry name" value="PROKAR_LIPOPROTEIN"/>
    <property type="match status" value="1"/>
</dbReference>
<dbReference type="AlphaFoldDB" id="A0A4R4DQL2"/>
<dbReference type="OrthoDB" id="5993839at2"/>
<dbReference type="NCBIfam" id="NF047539">
    <property type="entry name" value="XAC2610_fam"/>
    <property type="match status" value="1"/>
</dbReference>
<reference evidence="1 2" key="1">
    <citation type="submission" date="2019-03" db="EMBL/GenBank/DDBJ databases">
        <authorList>
            <person name="Kim M.K.M."/>
        </authorList>
    </citation>
    <scope>NUCLEOTIDE SEQUENCE [LARGE SCALE GENOMIC DNA]</scope>
    <source>
        <strain evidence="1 2">17J68-15</strain>
    </source>
</reference>
<gene>
    <name evidence="1" type="ORF">E0486_18645</name>
</gene>
<proteinExistence type="predicted"/>
<dbReference type="EMBL" id="SKFH01000084">
    <property type="protein sequence ID" value="TCZ63416.1"/>
    <property type="molecule type" value="Genomic_DNA"/>
</dbReference>
<evidence type="ECO:0000313" key="2">
    <source>
        <dbReference type="Proteomes" id="UP000295164"/>
    </source>
</evidence>
<sequence length="226" mass="25469">MKPLRRLLFHPVLLPGIALTFFSSCSSEPKRPFGQWPVKPPAGVQPASYTGDGPTRQAHLRLAVNGDVWEGSLVYRGAEFDSLRTLHCSNEQLGAILAGESRNCFAVPLFQETDTTLDLTERWVSRDFEEGGRIITEDVNFDGHPDLVLLNAQESSLSQRSYHVWLYNAARRAYYFWDLAARAGGELLARNRHRRELLVATPDSETKVFRVTGDTTLRPVTRERGL</sequence>
<evidence type="ECO:0008006" key="3">
    <source>
        <dbReference type="Google" id="ProtNLM"/>
    </source>
</evidence>
<comment type="caution">
    <text evidence="1">The sequence shown here is derived from an EMBL/GenBank/DDBJ whole genome shotgun (WGS) entry which is preliminary data.</text>
</comment>
<dbReference type="InterPro" id="IPR058087">
    <property type="entry name" value="XAC2610_dom"/>
</dbReference>
<accession>A0A4R4DQL2</accession>
<dbReference type="Proteomes" id="UP000295164">
    <property type="component" value="Unassembled WGS sequence"/>
</dbReference>
<protein>
    <recommendedName>
        <fullName evidence="3">VCBS repeat-containing protein</fullName>
    </recommendedName>
</protein>
<name>A0A4R4DQL2_9BACT</name>
<dbReference type="RefSeq" id="WP_131854593.1">
    <property type="nucleotide sequence ID" value="NZ_SKFH01000084.1"/>
</dbReference>
<organism evidence="1 2">
    <name type="scientific">Flaviaesturariibacter aridisoli</name>
    <dbReference type="NCBI Taxonomy" id="2545761"/>
    <lineage>
        <taxon>Bacteria</taxon>
        <taxon>Pseudomonadati</taxon>
        <taxon>Bacteroidota</taxon>
        <taxon>Chitinophagia</taxon>
        <taxon>Chitinophagales</taxon>
        <taxon>Chitinophagaceae</taxon>
        <taxon>Flaviaestuariibacter</taxon>
    </lineage>
</organism>